<comment type="caution">
    <text evidence="1">The sequence shown here is derived from an EMBL/GenBank/DDBJ whole genome shotgun (WGS) entry which is preliminary data.</text>
</comment>
<name>A0ABQ3XBM5_9ACTN</name>
<dbReference type="InterPro" id="IPR049735">
    <property type="entry name" value="NovE/LmbU-like"/>
</dbReference>
<evidence type="ECO:0000313" key="2">
    <source>
        <dbReference type="Proteomes" id="UP000612282"/>
    </source>
</evidence>
<dbReference type="EMBL" id="BOMG01000054">
    <property type="protein sequence ID" value="GID55907.1"/>
    <property type="molecule type" value="Genomic_DNA"/>
</dbReference>
<dbReference type="Proteomes" id="UP000612282">
    <property type="component" value="Unassembled WGS sequence"/>
</dbReference>
<protein>
    <submittedName>
        <fullName evidence="1">Uncharacterized protein</fullName>
    </submittedName>
</protein>
<accession>A0ABQ3XBM5</accession>
<evidence type="ECO:0000313" key="1">
    <source>
        <dbReference type="EMBL" id="GID55907.1"/>
    </source>
</evidence>
<sequence length="230" mass="25575">MDTGSHSTELSGTAMAHVAASGATEDNRSLGVQLYQSGLMFTSKPSLAVWEKVGANLFSFANSSSWWIADWLVYGESTFHGRYAEAAKRTSLSYQTLRNYTWVASRFPMSRRRQSLSFSHHLEVVSLDRAEQDYWLRKAEELGWSRNKLRTELRGSLLIRQGEQTPEDGSGRAVEGAAEPVATGPAADRRLLHLHLSAEELAVFEKAASKEREQVETWAADVLRRAAAAV</sequence>
<proteinExistence type="predicted"/>
<dbReference type="NCBIfam" id="NF038070">
    <property type="entry name" value="LmbU_fam_TF"/>
    <property type="match status" value="1"/>
</dbReference>
<gene>
    <name evidence="1" type="ORF">Aco03nite_043110</name>
</gene>
<reference evidence="1 2" key="1">
    <citation type="submission" date="2021-01" db="EMBL/GenBank/DDBJ databases">
        <title>Whole genome shotgun sequence of Actinoplanes couchii NBRC 106145.</title>
        <authorList>
            <person name="Komaki H."/>
            <person name="Tamura T."/>
        </authorList>
    </citation>
    <scope>NUCLEOTIDE SEQUENCE [LARGE SCALE GENOMIC DNA]</scope>
    <source>
        <strain evidence="1 2">NBRC 106145</strain>
    </source>
</reference>
<keyword evidence="2" id="KW-1185">Reference proteome</keyword>
<organism evidence="1 2">
    <name type="scientific">Actinoplanes couchii</name>
    <dbReference type="NCBI Taxonomy" id="403638"/>
    <lineage>
        <taxon>Bacteria</taxon>
        <taxon>Bacillati</taxon>
        <taxon>Actinomycetota</taxon>
        <taxon>Actinomycetes</taxon>
        <taxon>Micromonosporales</taxon>
        <taxon>Micromonosporaceae</taxon>
        <taxon>Actinoplanes</taxon>
    </lineage>
</organism>